<evidence type="ECO:0000313" key="2">
    <source>
        <dbReference type="Proteomes" id="UP000605392"/>
    </source>
</evidence>
<sequence length="433" mass="46565">MPPGAVQNAPQSEATVLGRFLRRSLGSTLGIGARTGGALLLNKMLALYGGPGGLTLLAHFQNLLALFTTLPNDGVHVGVVKYLAPLRAGSGRYRAWFGAGIILNMVGLLLGGLALVLAPGPLVGVFRLTTGWFLWFVKGISMLSAHALLGSVLLAAGRLRAYVWLTVMLSFLSVGGVGGALALGWRIEQVLLTYLLAQGLTLLPTMAVCWRAGLLPRIRGRVSHAALRGLSRFLLMAGSLLLFGTAVNFALREVLIARFGLAQTDLWQAVTKVSDNYTMVFTGLMSSVYYPRLAALSTQPTAQRAYVRTVVLLLAPVLAVGLGLIYLLRDWLLPLLFDERFAAASYLFAPQLLGDWLKFLTWLLLFLLTAKAQVGRYVAVQAGSAMLYVTLLQGLLPAYGLLGVPLAHAARFGVLLLLSAVYFRAYLRRSNDG</sequence>
<proteinExistence type="predicted"/>
<dbReference type="Proteomes" id="UP000605392">
    <property type="component" value="Unassembled WGS sequence"/>
</dbReference>
<name>A0ACB5PR58_9BACT</name>
<gene>
    <name evidence="1" type="ORF">GCM10011375_18090</name>
</gene>
<reference evidence="1 2" key="1">
    <citation type="journal article" date="2019" name="Int. J. Syst. Evol. Microbiol.">
        <title>The Global Catalogue of Microorganisms (GCM) 10K type strain sequencing project: providing services to taxonomists for standard genome sequencing and annotation.</title>
        <authorList>
            <consortium name="The Broad Institute Genomics Platform"/>
            <consortium name="The Broad Institute Genome Sequencing Center for Infectious Disease"/>
            <person name="Wu L."/>
            <person name="Ma J."/>
        </authorList>
    </citation>
    <scope>NUCLEOTIDE SEQUENCE [LARGE SCALE GENOMIC DNA]</scope>
    <source>
        <strain evidence="1 2">CGMCC 1.12720</strain>
    </source>
</reference>
<dbReference type="EMBL" id="BMFN01000002">
    <property type="protein sequence ID" value="GGF63529.1"/>
    <property type="molecule type" value="Genomic_DNA"/>
</dbReference>
<accession>A0ACB5PR58</accession>
<organism evidence="1 2">
    <name type="scientific">Hymenobacter qilianensis</name>
    <dbReference type="NCBI Taxonomy" id="1385715"/>
    <lineage>
        <taxon>Bacteria</taxon>
        <taxon>Pseudomonadati</taxon>
        <taxon>Bacteroidota</taxon>
        <taxon>Cytophagia</taxon>
        <taxon>Cytophagales</taxon>
        <taxon>Hymenobacteraceae</taxon>
        <taxon>Hymenobacter</taxon>
    </lineage>
</organism>
<evidence type="ECO:0000313" key="1">
    <source>
        <dbReference type="EMBL" id="GGF63529.1"/>
    </source>
</evidence>
<protein>
    <submittedName>
        <fullName evidence="1">Uncharacterized protein</fullName>
    </submittedName>
</protein>
<comment type="caution">
    <text evidence="1">The sequence shown here is derived from an EMBL/GenBank/DDBJ whole genome shotgun (WGS) entry which is preliminary data.</text>
</comment>
<keyword evidence="2" id="KW-1185">Reference proteome</keyword>